<evidence type="ECO:0000313" key="1">
    <source>
        <dbReference type="EMBL" id="MFC5861860.1"/>
    </source>
</evidence>
<accession>A0ABW1ECT8</accession>
<sequence length="218" mass="25096">MQFEPTGLISFVIGLPPTSQQSKRATKDAFTRACRQAMEAFPITLHGEVKIHIEWSIHEQDRYETDSAPDVDNIIKPLLDGLQGPDSLLIDDCQVQEIVCNWIDSPVRDQAVSISIRHRPDDWFRRGKLRFVEFQKYLCMPLIEDGAREAQLLLLETWEMMFKTRDALLASGWDWYSAQGVMSIVRPFHKSRVVKKFPIVLLGQLKQELKEEIDAAGR</sequence>
<protein>
    <submittedName>
        <fullName evidence="1">RusA family crossover junction endodeoxyribonuclease</fullName>
    </submittedName>
</protein>
<evidence type="ECO:0000313" key="2">
    <source>
        <dbReference type="Proteomes" id="UP001596091"/>
    </source>
</evidence>
<name>A0ABW1ECT8_9BACT</name>
<dbReference type="Proteomes" id="UP001596091">
    <property type="component" value="Unassembled WGS sequence"/>
</dbReference>
<keyword evidence="2" id="KW-1185">Reference proteome</keyword>
<dbReference type="Gene3D" id="3.30.1330.70">
    <property type="entry name" value="Holliday junction resolvase RusA"/>
    <property type="match status" value="1"/>
</dbReference>
<reference evidence="2" key="1">
    <citation type="journal article" date="2019" name="Int. J. Syst. Evol. Microbiol.">
        <title>The Global Catalogue of Microorganisms (GCM) 10K type strain sequencing project: providing services to taxonomists for standard genome sequencing and annotation.</title>
        <authorList>
            <consortium name="The Broad Institute Genomics Platform"/>
            <consortium name="The Broad Institute Genome Sequencing Center for Infectious Disease"/>
            <person name="Wu L."/>
            <person name="Ma J."/>
        </authorList>
    </citation>
    <scope>NUCLEOTIDE SEQUENCE [LARGE SCALE GENOMIC DNA]</scope>
    <source>
        <strain evidence="2">JCM 4087</strain>
    </source>
</reference>
<gene>
    <name evidence="1" type="ORF">ACFPT7_06115</name>
</gene>
<organism evidence="1 2">
    <name type="scientific">Acidicapsa dinghuensis</name>
    <dbReference type="NCBI Taxonomy" id="2218256"/>
    <lineage>
        <taxon>Bacteria</taxon>
        <taxon>Pseudomonadati</taxon>
        <taxon>Acidobacteriota</taxon>
        <taxon>Terriglobia</taxon>
        <taxon>Terriglobales</taxon>
        <taxon>Acidobacteriaceae</taxon>
        <taxon>Acidicapsa</taxon>
    </lineage>
</organism>
<comment type="caution">
    <text evidence="1">The sequence shown here is derived from an EMBL/GenBank/DDBJ whole genome shotgun (WGS) entry which is preliminary data.</text>
</comment>
<dbReference type="InterPro" id="IPR036614">
    <property type="entry name" value="RusA-like_sf"/>
</dbReference>
<dbReference type="SUPFAM" id="SSF103084">
    <property type="entry name" value="Holliday junction resolvase RusA"/>
    <property type="match status" value="1"/>
</dbReference>
<proteinExistence type="predicted"/>
<dbReference type="InterPro" id="IPR008822">
    <property type="entry name" value="Endonuclease_RusA-like"/>
</dbReference>
<dbReference type="EMBL" id="JBHSPH010000002">
    <property type="protein sequence ID" value="MFC5861860.1"/>
    <property type="molecule type" value="Genomic_DNA"/>
</dbReference>
<dbReference type="Pfam" id="PF05866">
    <property type="entry name" value="RusA"/>
    <property type="match status" value="1"/>
</dbReference>
<dbReference type="RefSeq" id="WP_263337584.1">
    <property type="nucleotide sequence ID" value="NZ_JAGSYH010000004.1"/>
</dbReference>